<dbReference type="Gene3D" id="3.40.50.880">
    <property type="match status" value="1"/>
</dbReference>
<dbReference type="AlphaFoldDB" id="A0A175RK20"/>
<evidence type="ECO:0000256" key="1">
    <source>
        <dbReference type="ARBA" id="ARBA00023015"/>
    </source>
</evidence>
<dbReference type="Pfam" id="PF01965">
    <property type="entry name" value="DJ-1_PfpI"/>
    <property type="match status" value="1"/>
</dbReference>
<dbReference type="PROSITE" id="PS01124">
    <property type="entry name" value="HTH_ARAC_FAMILY_2"/>
    <property type="match status" value="1"/>
</dbReference>
<organism evidence="5 6">
    <name type="scientific">Aureimonas ureilytica</name>
    <dbReference type="NCBI Taxonomy" id="401562"/>
    <lineage>
        <taxon>Bacteria</taxon>
        <taxon>Pseudomonadati</taxon>
        <taxon>Pseudomonadota</taxon>
        <taxon>Alphaproteobacteria</taxon>
        <taxon>Hyphomicrobiales</taxon>
        <taxon>Aurantimonadaceae</taxon>
        <taxon>Aureimonas</taxon>
    </lineage>
</organism>
<dbReference type="RefSeq" id="WP_058601384.1">
    <property type="nucleotide sequence ID" value="NZ_LDQA01000041.1"/>
</dbReference>
<dbReference type="Proteomes" id="UP000078529">
    <property type="component" value="Unassembled WGS sequence"/>
</dbReference>
<dbReference type="SUPFAM" id="SSF46689">
    <property type="entry name" value="Homeodomain-like"/>
    <property type="match status" value="2"/>
</dbReference>
<dbReference type="PANTHER" id="PTHR43130:SF3">
    <property type="entry name" value="HTH-TYPE TRANSCRIPTIONAL REGULATOR RV1931C"/>
    <property type="match status" value="1"/>
</dbReference>
<keyword evidence="2" id="KW-0238">DNA-binding</keyword>
<evidence type="ECO:0000256" key="2">
    <source>
        <dbReference type="ARBA" id="ARBA00023125"/>
    </source>
</evidence>
<evidence type="ECO:0000313" key="5">
    <source>
        <dbReference type="EMBL" id="KTR04107.1"/>
    </source>
</evidence>
<dbReference type="PROSITE" id="PS00041">
    <property type="entry name" value="HTH_ARAC_FAMILY_1"/>
    <property type="match status" value="1"/>
</dbReference>
<dbReference type="InterPro" id="IPR020449">
    <property type="entry name" value="Tscrpt_reg_AraC-type_HTH"/>
</dbReference>
<evidence type="ECO:0000313" key="6">
    <source>
        <dbReference type="Proteomes" id="UP000078529"/>
    </source>
</evidence>
<dbReference type="GO" id="GO:0043565">
    <property type="term" value="F:sequence-specific DNA binding"/>
    <property type="evidence" value="ECO:0007669"/>
    <property type="project" value="InterPro"/>
</dbReference>
<protein>
    <submittedName>
        <fullName evidence="5">AraC family transcriptional regulator</fullName>
    </submittedName>
</protein>
<sequence length="357" mass="38844">MSRLPFGRATPCETPSLKVGFLLAHQFTISALSLFMDALRLAADEGDRSRPIRCSWSVMAARPEPIRSSCGVTVSRTAPLTDPKQFDYIVVVGGLLHSGEQMDDASIAYLRAAASAGVPLVGVCTGSFVLARAGLMRGRRCCISWYHHADFEAEFPDIKPEADQLFMVDRDRITCAGGSGVADLAAFLIERHVGASAAQKSLHVLQLQNRRQGSDAQPHAATGTAGGDDRVRRAILLMEQHVAEPLSVETIAHRLQLSSRQLERLFQDTLSVSPAVAYRQLRLGYAKRLLQTTRKSVTDIAIEAGFCDGAHFARQFRAHFGIAPRDLRAPESVVLEMTPQASVRSACDASMAQETVM</sequence>
<dbReference type="EMBL" id="LDQA01000041">
    <property type="protein sequence ID" value="KTR04107.1"/>
    <property type="molecule type" value="Genomic_DNA"/>
</dbReference>
<keyword evidence="3" id="KW-0804">Transcription</keyword>
<dbReference type="SMART" id="SM00342">
    <property type="entry name" value="HTH_ARAC"/>
    <property type="match status" value="1"/>
</dbReference>
<evidence type="ECO:0000259" key="4">
    <source>
        <dbReference type="PROSITE" id="PS01124"/>
    </source>
</evidence>
<dbReference type="PANTHER" id="PTHR43130">
    <property type="entry name" value="ARAC-FAMILY TRANSCRIPTIONAL REGULATOR"/>
    <property type="match status" value="1"/>
</dbReference>
<dbReference type="InterPro" id="IPR009057">
    <property type="entry name" value="Homeodomain-like_sf"/>
</dbReference>
<dbReference type="GO" id="GO:0003700">
    <property type="term" value="F:DNA-binding transcription factor activity"/>
    <property type="evidence" value="ECO:0007669"/>
    <property type="project" value="InterPro"/>
</dbReference>
<dbReference type="Gene3D" id="1.10.10.60">
    <property type="entry name" value="Homeodomain-like"/>
    <property type="match status" value="1"/>
</dbReference>
<dbReference type="InterPro" id="IPR002818">
    <property type="entry name" value="DJ-1/PfpI"/>
</dbReference>
<proteinExistence type="predicted"/>
<dbReference type="InterPro" id="IPR029062">
    <property type="entry name" value="Class_I_gatase-like"/>
</dbReference>
<feature type="domain" description="HTH araC/xylS-type" evidence="4">
    <location>
        <begin position="232"/>
        <end position="330"/>
    </location>
</feature>
<keyword evidence="1" id="KW-0805">Transcription regulation</keyword>
<evidence type="ECO:0000256" key="3">
    <source>
        <dbReference type="ARBA" id="ARBA00023163"/>
    </source>
</evidence>
<comment type="caution">
    <text evidence="5">The sequence shown here is derived from an EMBL/GenBank/DDBJ whole genome shotgun (WGS) entry which is preliminary data.</text>
</comment>
<reference evidence="5 6" key="1">
    <citation type="journal article" date="2016" name="Front. Microbiol.">
        <title>Genomic Resource of Rice Seed Associated Bacteria.</title>
        <authorList>
            <person name="Midha S."/>
            <person name="Bansal K."/>
            <person name="Sharma S."/>
            <person name="Kumar N."/>
            <person name="Patil P.P."/>
            <person name="Chaudhry V."/>
            <person name="Patil P.B."/>
        </authorList>
    </citation>
    <scope>NUCLEOTIDE SEQUENCE [LARGE SCALE GENOMIC DNA]</scope>
    <source>
        <strain evidence="5 6">NS365</strain>
    </source>
</reference>
<dbReference type="InterPro" id="IPR018060">
    <property type="entry name" value="HTH_AraC"/>
</dbReference>
<dbReference type="PRINTS" id="PR00032">
    <property type="entry name" value="HTHARAC"/>
</dbReference>
<name>A0A175RK20_9HYPH</name>
<dbReference type="Pfam" id="PF12833">
    <property type="entry name" value="HTH_18"/>
    <property type="match status" value="1"/>
</dbReference>
<accession>A0A175RK20</accession>
<dbReference type="SUPFAM" id="SSF52317">
    <property type="entry name" value="Class I glutamine amidotransferase-like"/>
    <property type="match status" value="1"/>
</dbReference>
<dbReference type="CDD" id="cd03136">
    <property type="entry name" value="GATase1_AraC_ArgR_like"/>
    <property type="match status" value="1"/>
</dbReference>
<keyword evidence="6" id="KW-1185">Reference proteome</keyword>
<gene>
    <name evidence="5" type="ORF">NS365_16510</name>
</gene>
<dbReference type="InterPro" id="IPR018062">
    <property type="entry name" value="HTH_AraC-typ_CS"/>
</dbReference>
<dbReference type="PATRIC" id="fig|401562.4.peg.3173"/>
<dbReference type="InterPro" id="IPR052158">
    <property type="entry name" value="INH-QAR"/>
</dbReference>